<evidence type="ECO:0000256" key="1">
    <source>
        <dbReference type="ARBA" id="ARBA00001633"/>
    </source>
</evidence>
<dbReference type="GO" id="GO:0004048">
    <property type="term" value="F:anthranilate phosphoribosyltransferase activity"/>
    <property type="evidence" value="ECO:0007669"/>
    <property type="project" value="InterPro"/>
</dbReference>
<gene>
    <name evidence="14" type="ORF">CTOB1V02_LOCUS13921</name>
</gene>
<dbReference type="PANTHER" id="PTHR43285:SF2">
    <property type="entry name" value="ANTHRANILATE PHOSPHORIBOSYLTRANSFERASE"/>
    <property type="match status" value="1"/>
</dbReference>
<evidence type="ECO:0000256" key="10">
    <source>
        <dbReference type="ARBA" id="ARBA00023239"/>
    </source>
</evidence>
<keyword evidence="9" id="KW-0057">Aromatic amino acid biosynthesis</keyword>
<dbReference type="HAMAP" id="MF_00211">
    <property type="entry name" value="TrpD"/>
    <property type="match status" value="1"/>
</dbReference>
<dbReference type="PROSITE" id="PS00614">
    <property type="entry name" value="IGPS"/>
    <property type="match status" value="1"/>
</dbReference>
<dbReference type="InterPro" id="IPR017459">
    <property type="entry name" value="Glycosyl_Trfase_fam3_N_dom"/>
</dbReference>
<keyword evidence="5" id="KW-0328">Glycosyltransferase</keyword>
<dbReference type="SUPFAM" id="SSF51366">
    <property type="entry name" value="Ribulose-phoshate binding barrel"/>
    <property type="match status" value="1"/>
</dbReference>
<keyword evidence="4" id="KW-0028">Amino-acid biosynthesis</keyword>
<dbReference type="InterPro" id="IPR013798">
    <property type="entry name" value="Indole-3-glycerol_P_synth_dom"/>
</dbReference>
<keyword evidence="6" id="KW-0808">Transferase</keyword>
<evidence type="ECO:0000259" key="12">
    <source>
        <dbReference type="Pfam" id="PF00591"/>
    </source>
</evidence>
<organism evidence="14">
    <name type="scientific">Cyprideis torosa</name>
    <dbReference type="NCBI Taxonomy" id="163714"/>
    <lineage>
        <taxon>Eukaryota</taxon>
        <taxon>Metazoa</taxon>
        <taxon>Ecdysozoa</taxon>
        <taxon>Arthropoda</taxon>
        <taxon>Crustacea</taxon>
        <taxon>Oligostraca</taxon>
        <taxon>Ostracoda</taxon>
        <taxon>Podocopa</taxon>
        <taxon>Podocopida</taxon>
        <taxon>Cytherocopina</taxon>
        <taxon>Cytheroidea</taxon>
        <taxon>Cytherideidae</taxon>
        <taxon>Cyprideis</taxon>
    </lineage>
</organism>
<evidence type="ECO:0000256" key="9">
    <source>
        <dbReference type="ARBA" id="ARBA00023141"/>
    </source>
</evidence>
<dbReference type="UniPathway" id="UPA00035">
    <property type="reaction ID" value="UER00043"/>
</dbReference>
<reference evidence="14" key="1">
    <citation type="submission" date="2020-11" db="EMBL/GenBank/DDBJ databases">
        <authorList>
            <person name="Tran Van P."/>
        </authorList>
    </citation>
    <scope>NUCLEOTIDE SEQUENCE</scope>
</reference>
<dbReference type="NCBIfam" id="NF001377">
    <property type="entry name" value="PRK00278.2-4"/>
    <property type="match status" value="1"/>
</dbReference>
<dbReference type="NCBIfam" id="TIGR01245">
    <property type="entry name" value="trpD"/>
    <property type="match status" value="1"/>
</dbReference>
<dbReference type="SUPFAM" id="SSF52418">
    <property type="entry name" value="Nucleoside phosphorylase/phosphoribosyltransferase catalytic domain"/>
    <property type="match status" value="1"/>
</dbReference>
<dbReference type="EC" id="4.1.1.48" evidence="3"/>
<evidence type="ECO:0000256" key="8">
    <source>
        <dbReference type="ARBA" id="ARBA00022822"/>
    </source>
</evidence>
<name>A0A7R8WQA1_9CRUS</name>
<evidence type="ECO:0000259" key="11">
    <source>
        <dbReference type="Pfam" id="PF00218"/>
    </source>
</evidence>
<dbReference type="SUPFAM" id="SSF47648">
    <property type="entry name" value="Nucleoside phosphorylase/phosphoribosyltransferase N-terminal domain"/>
    <property type="match status" value="1"/>
</dbReference>
<dbReference type="AlphaFoldDB" id="A0A7R8WQA1"/>
<comment type="catalytic activity">
    <reaction evidence="1">
        <text>1-(2-carboxyphenylamino)-1-deoxy-D-ribulose 5-phosphate + H(+) = (1S,2R)-1-C-(indol-3-yl)glycerol 3-phosphate + CO2 + H2O</text>
        <dbReference type="Rhea" id="RHEA:23476"/>
        <dbReference type="ChEBI" id="CHEBI:15377"/>
        <dbReference type="ChEBI" id="CHEBI:15378"/>
        <dbReference type="ChEBI" id="CHEBI:16526"/>
        <dbReference type="ChEBI" id="CHEBI:58613"/>
        <dbReference type="ChEBI" id="CHEBI:58866"/>
        <dbReference type="EC" id="4.1.1.48"/>
    </reaction>
</comment>
<dbReference type="GO" id="GO:0000162">
    <property type="term" value="P:L-tryptophan biosynthetic process"/>
    <property type="evidence" value="ECO:0007669"/>
    <property type="project" value="UniProtKB-UniPathway"/>
</dbReference>
<dbReference type="Pfam" id="PF00218">
    <property type="entry name" value="IGPS"/>
    <property type="match status" value="1"/>
</dbReference>
<evidence type="ECO:0000256" key="5">
    <source>
        <dbReference type="ARBA" id="ARBA00022676"/>
    </source>
</evidence>
<evidence type="ECO:0000256" key="2">
    <source>
        <dbReference type="ARBA" id="ARBA00004696"/>
    </source>
</evidence>
<evidence type="ECO:0000256" key="4">
    <source>
        <dbReference type="ARBA" id="ARBA00022605"/>
    </source>
</evidence>
<dbReference type="GO" id="GO:0004425">
    <property type="term" value="F:indole-3-glycerol-phosphate synthase activity"/>
    <property type="evidence" value="ECO:0007669"/>
    <property type="project" value="UniProtKB-EC"/>
</dbReference>
<dbReference type="OrthoDB" id="4706at2759"/>
<dbReference type="EMBL" id="OB676604">
    <property type="protein sequence ID" value="CAD7236106.1"/>
    <property type="molecule type" value="Genomic_DNA"/>
</dbReference>
<evidence type="ECO:0000313" key="14">
    <source>
        <dbReference type="EMBL" id="CAD7236106.1"/>
    </source>
</evidence>
<dbReference type="Gene3D" id="3.20.20.70">
    <property type="entry name" value="Aldolase class I"/>
    <property type="match status" value="1"/>
</dbReference>
<dbReference type="Pfam" id="PF00591">
    <property type="entry name" value="Glycos_transf_3"/>
    <property type="match status" value="1"/>
</dbReference>
<keyword evidence="10" id="KW-0456">Lyase</keyword>
<dbReference type="Pfam" id="PF02885">
    <property type="entry name" value="Glycos_trans_3N"/>
    <property type="match status" value="1"/>
</dbReference>
<dbReference type="InterPro" id="IPR001468">
    <property type="entry name" value="Indole-3-GlycerolPSynthase_CS"/>
</dbReference>
<dbReference type="InterPro" id="IPR005940">
    <property type="entry name" value="Anthranilate_Pribosyl_Tfrase"/>
</dbReference>
<dbReference type="FunFam" id="3.20.20.70:FF:000024">
    <property type="entry name" value="Indole-3-glycerol phosphate synthase"/>
    <property type="match status" value="1"/>
</dbReference>
<sequence length="578" mass="63983">MKETLNLLYQGESLSQEAAYKLMTSIGEGQYSHEELASLLTVYNMRDIRPEELLGFRKAMIDMSLRVNLPKDAIDIVGTGGDGKDTFNISTLSCFVVAGAGFKIVKHGNYSASSVSGSSHMMEHFGYSFSNKEAKLQADLERSGICFLHAPLFHPAMKHIVPVRKALKVRTIFNIMGPLINPAQPNYALYGTYNQETAQLYHETLKNESLAYGIVNSLDGYDEVSLTGQALLIRKQEEEVLSPADFGFSTLDAAQIKGGGNVEENAKIFLSVLKGEATDAQTEVVLANAALALLCLQPEKSLEDCVQQAKESLKSKNALVVFNLAEKRKEVAQHKETQSIDDFTKSPYFDREVYSAKTQLLHPHSSGIIAEFKRKSPSKGWIFEEAIAEEVGPAYQNAGAACISVLTDEAFFGGTLEDLIHIRRQVEIPILRKEFIIDEYQLYEAKAMGADFILLIAEVLSTDEIKSLSKKAKELGLEVLMELHGEDQLPKICDSLDMVGINNRNLETFEVDLDRSIKMLEYIPNDFAKIAESGISGADEVLKLKQAGFDGFLIGENFMKTHQPGVALKSFMEEIFGK</sequence>
<dbReference type="InterPro" id="IPR011060">
    <property type="entry name" value="RibuloseP-bd_barrel"/>
</dbReference>
<accession>A0A7R8WQA1</accession>
<proteinExistence type="inferred from homology"/>
<keyword evidence="8" id="KW-0822">Tryptophan biosynthesis</keyword>
<feature type="domain" description="Indole-3-glycerol phosphate synthase" evidence="11">
    <location>
        <begin position="324"/>
        <end position="568"/>
    </location>
</feature>
<dbReference type="InterPro" id="IPR035902">
    <property type="entry name" value="Nuc_phospho_transferase"/>
</dbReference>
<feature type="domain" description="Glycosyl transferase family 3" evidence="12">
    <location>
        <begin position="71"/>
        <end position="318"/>
    </location>
</feature>
<dbReference type="Gene3D" id="1.20.970.10">
    <property type="entry name" value="Transferase, Pyrimidine Nucleoside Phosphorylase, Chain C"/>
    <property type="match status" value="1"/>
</dbReference>
<dbReference type="InterPro" id="IPR013785">
    <property type="entry name" value="Aldolase_TIM"/>
</dbReference>
<dbReference type="InterPro" id="IPR036320">
    <property type="entry name" value="Glycosyl_Trfase_fam3_N_dom_sf"/>
</dbReference>
<evidence type="ECO:0000256" key="7">
    <source>
        <dbReference type="ARBA" id="ARBA00022793"/>
    </source>
</evidence>
<protein>
    <recommendedName>
        <fullName evidence="3">indole-3-glycerol-phosphate synthase</fullName>
        <ecNumber evidence="3">4.1.1.48</ecNumber>
    </recommendedName>
</protein>
<comment type="pathway">
    <text evidence="2">Amino-acid biosynthesis; L-tryptophan biosynthesis; L-tryptophan from chorismate: step 4/5.</text>
</comment>
<dbReference type="GO" id="GO:0005829">
    <property type="term" value="C:cytosol"/>
    <property type="evidence" value="ECO:0007669"/>
    <property type="project" value="TreeGrafter"/>
</dbReference>
<dbReference type="PANTHER" id="PTHR43285">
    <property type="entry name" value="ANTHRANILATE PHOSPHORIBOSYLTRANSFERASE"/>
    <property type="match status" value="1"/>
</dbReference>
<evidence type="ECO:0000256" key="6">
    <source>
        <dbReference type="ARBA" id="ARBA00022679"/>
    </source>
</evidence>
<dbReference type="Gene3D" id="3.40.1030.10">
    <property type="entry name" value="Nucleoside phosphorylase/phosphoribosyltransferase catalytic domain"/>
    <property type="match status" value="1"/>
</dbReference>
<keyword evidence="7" id="KW-0210">Decarboxylase</keyword>
<feature type="domain" description="Glycosyl transferase family 3 N-terminal" evidence="13">
    <location>
        <begin position="3"/>
        <end position="62"/>
    </location>
</feature>
<dbReference type="CDD" id="cd00331">
    <property type="entry name" value="IGPS"/>
    <property type="match status" value="1"/>
</dbReference>
<evidence type="ECO:0000256" key="3">
    <source>
        <dbReference type="ARBA" id="ARBA00012362"/>
    </source>
</evidence>
<dbReference type="InterPro" id="IPR000312">
    <property type="entry name" value="Glycosyl_Trfase_fam3"/>
</dbReference>
<evidence type="ECO:0000259" key="13">
    <source>
        <dbReference type="Pfam" id="PF02885"/>
    </source>
</evidence>